<feature type="non-terminal residue" evidence="1">
    <location>
        <position position="65"/>
    </location>
</feature>
<dbReference type="Proteomes" id="UP000250043">
    <property type="component" value="Unassembled WGS sequence"/>
</dbReference>
<accession>A0A8E2DKT0</accession>
<name>A0A8E2DKT0_9APHY</name>
<evidence type="ECO:0000313" key="2">
    <source>
        <dbReference type="Proteomes" id="UP000250043"/>
    </source>
</evidence>
<protein>
    <submittedName>
        <fullName evidence="1">Uncharacterized protein</fullName>
    </submittedName>
</protein>
<dbReference type="EMBL" id="KV722544">
    <property type="protein sequence ID" value="OCH86113.1"/>
    <property type="molecule type" value="Genomic_DNA"/>
</dbReference>
<evidence type="ECO:0000313" key="1">
    <source>
        <dbReference type="EMBL" id="OCH86113.1"/>
    </source>
</evidence>
<dbReference type="AlphaFoldDB" id="A0A8E2DKT0"/>
<sequence length="65" mass="7855">MKLGIPRSIGHELRQLLDPANYSGRFPILYRTQWNEVHTQELLENLHRYRRTGAVTYQEREQKFV</sequence>
<keyword evidence="2" id="KW-1185">Reference proteome</keyword>
<gene>
    <name evidence="1" type="ORF">OBBRIDRAFT_797519</name>
</gene>
<proteinExistence type="predicted"/>
<organism evidence="1 2">
    <name type="scientific">Obba rivulosa</name>
    <dbReference type="NCBI Taxonomy" id="1052685"/>
    <lineage>
        <taxon>Eukaryota</taxon>
        <taxon>Fungi</taxon>
        <taxon>Dikarya</taxon>
        <taxon>Basidiomycota</taxon>
        <taxon>Agaricomycotina</taxon>
        <taxon>Agaricomycetes</taxon>
        <taxon>Polyporales</taxon>
        <taxon>Gelatoporiaceae</taxon>
        <taxon>Obba</taxon>
    </lineage>
</organism>
<reference evidence="1 2" key="1">
    <citation type="submission" date="2016-07" db="EMBL/GenBank/DDBJ databases">
        <title>Draft genome of the white-rot fungus Obba rivulosa 3A-2.</title>
        <authorList>
            <consortium name="DOE Joint Genome Institute"/>
            <person name="Miettinen O."/>
            <person name="Riley R."/>
            <person name="Acob R."/>
            <person name="Barry K."/>
            <person name="Cullen D."/>
            <person name="De Vries R."/>
            <person name="Hainaut M."/>
            <person name="Hatakka A."/>
            <person name="Henrissat B."/>
            <person name="Hilden K."/>
            <person name="Kuo R."/>
            <person name="Labutti K."/>
            <person name="Lipzen A."/>
            <person name="Makela M.R."/>
            <person name="Sandor L."/>
            <person name="Spatafora J.W."/>
            <person name="Grigoriev I.V."/>
            <person name="Hibbett D.S."/>
        </authorList>
    </citation>
    <scope>NUCLEOTIDE SEQUENCE [LARGE SCALE GENOMIC DNA]</scope>
    <source>
        <strain evidence="1 2">3A-2</strain>
    </source>
</reference>